<name>A0A2T4SU96_STAGA</name>
<sequence length="148" mass="16682">MMEKIFEISMHVEEPIVVGQDNQVGRRQLIPIVSGTVKSNQHSGHVLPGGVDSQCIDPTGKCTLSARYAIQLNDGATIYIENNGIRTVPESYKESVINGGFVDSEVYYFRTTPTFETYNTSYKWLMEKIFVGYATRTTDRVLLTIYMV</sequence>
<proteinExistence type="predicted"/>
<dbReference type="InterPro" id="IPR020915">
    <property type="entry name" value="UPF0311"/>
</dbReference>
<protein>
    <submittedName>
        <fullName evidence="1">DUF3237 domain-containing protein</fullName>
    </submittedName>
</protein>
<comment type="caution">
    <text evidence="1">The sequence shown here is derived from an EMBL/GenBank/DDBJ whole genome shotgun (WGS) entry which is preliminary data.</text>
</comment>
<dbReference type="Pfam" id="PF11578">
    <property type="entry name" value="DUF3237"/>
    <property type="match status" value="1"/>
</dbReference>
<dbReference type="RefSeq" id="WP_107527021.1">
    <property type="nucleotide sequence ID" value="NZ_JAIBNS010000002.1"/>
</dbReference>
<reference evidence="1 2" key="1">
    <citation type="journal article" date="2016" name="Front. Microbiol.">
        <title>Comprehensive Phylogenetic Analysis of Bovine Non-aureus Staphylococci Species Based on Whole-Genome Sequencing.</title>
        <authorList>
            <person name="Naushad S."/>
            <person name="Barkema H.W."/>
            <person name="Luby C."/>
            <person name="Condas L.A."/>
            <person name="Nobrega D.B."/>
            <person name="Carson D.A."/>
            <person name="De Buck J."/>
        </authorList>
    </citation>
    <scope>NUCLEOTIDE SEQUENCE [LARGE SCALE GENOMIC DNA]</scope>
    <source>
        <strain evidence="1 2">SNUC 1388</strain>
    </source>
</reference>
<organism evidence="1 2">
    <name type="scientific">Staphylococcus gallinarum</name>
    <dbReference type="NCBI Taxonomy" id="1293"/>
    <lineage>
        <taxon>Bacteria</taxon>
        <taxon>Bacillati</taxon>
        <taxon>Bacillota</taxon>
        <taxon>Bacilli</taxon>
        <taxon>Bacillales</taxon>
        <taxon>Staphylococcaceae</taxon>
        <taxon>Staphylococcus</taxon>
    </lineage>
</organism>
<dbReference type="Gene3D" id="2.40.160.20">
    <property type="match status" value="1"/>
</dbReference>
<evidence type="ECO:0000313" key="1">
    <source>
        <dbReference type="EMBL" id="RIL41497.1"/>
    </source>
</evidence>
<dbReference type="EMBL" id="QXRZ01000010">
    <property type="protein sequence ID" value="RIL41497.1"/>
    <property type="molecule type" value="Genomic_DNA"/>
</dbReference>
<gene>
    <name evidence="1" type="ORF">BUZ01_12185</name>
</gene>
<dbReference type="PANTHER" id="PTHR37315">
    <property type="entry name" value="UPF0311 PROTEIN BLR7842"/>
    <property type="match status" value="1"/>
</dbReference>
<dbReference type="AlphaFoldDB" id="A0A2T4SU96"/>
<dbReference type="PANTHER" id="PTHR37315:SF1">
    <property type="entry name" value="UPF0311 PROTEIN BLR7842"/>
    <property type="match status" value="1"/>
</dbReference>
<accession>A0A2T4SU96</accession>
<evidence type="ECO:0000313" key="2">
    <source>
        <dbReference type="Proteomes" id="UP000283576"/>
    </source>
</evidence>
<dbReference type="Proteomes" id="UP000283576">
    <property type="component" value="Unassembled WGS sequence"/>
</dbReference>